<dbReference type="InterPro" id="IPR050141">
    <property type="entry name" value="GCL_type2/YbdK_subfam"/>
</dbReference>
<keyword evidence="2 5" id="KW-0547">Nucleotide-binding</keyword>
<dbReference type="Proteomes" id="UP000523795">
    <property type="component" value="Unassembled WGS sequence"/>
</dbReference>
<evidence type="ECO:0000256" key="5">
    <source>
        <dbReference type="HAMAP-Rule" id="MF_01609"/>
    </source>
</evidence>
<evidence type="ECO:0000313" key="7">
    <source>
        <dbReference type="Proteomes" id="UP000523795"/>
    </source>
</evidence>
<dbReference type="PANTHER" id="PTHR36510:SF1">
    <property type="entry name" value="GLUTAMATE--CYSTEINE LIGASE 2-RELATED"/>
    <property type="match status" value="1"/>
</dbReference>
<dbReference type="Gene3D" id="3.30.590.20">
    <property type="match status" value="1"/>
</dbReference>
<gene>
    <name evidence="6" type="ORF">HER39_09800</name>
</gene>
<dbReference type="InterPro" id="IPR006336">
    <property type="entry name" value="GCS2"/>
</dbReference>
<dbReference type="EMBL" id="JAAZSR010000136">
    <property type="protein sequence ID" value="NKX50854.1"/>
    <property type="molecule type" value="Genomic_DNA"/>
</dbReference>
<dbReference type="PANTHER" id="PTHR36510">
    <property type="entry name" value="GLUTAMATE--CYSTEINE LIGASE 2-RELATED"/>
    <property type="match status" value="1"/>
</dbReference>
<dbReference type="InterPro" id="IPR011793">
    <property type="entry name" value="YbdK"/>
</dbReference>
<dbReference type="SUPFAM" id="SSF55931">
    <property type="entry name" value="Glutamine synthetase/guanido kinase"/>
    <property type="match status" value="1"/>
</dbReference>
<dbReference type="HAMAP" id="MF_01609">
    <property type="entry name" value="Glu_cys_ligase_2"/>
    <property type="match status" value="1"/>
</dbReference>
<name>A0ABX1JR64_9MICC</name>
<comment type="caution">
    <text evidence="6">The sequence shown here is derived from an EMBL/GenBank/DDBJ whole genome shotgun (WGS) entry which is preliminary data.</text>
</comment>
<comment type="catalytic activity">
    <reaction evidence="4 5">
        <text>L-cysteine + L-glutamate + ATP = gamma-L-glutamyl-L-cysteine + ADP + phosphate + H(+)</text>
        <dbReference type="Rhea" id="RHEA:13285"/>
        <dbReference type="ChEBI" id="CHEBI:15378"/>
        <dbReference type="ChEBI" id="CHEBI:29985"/>
        <dbReference type="ChEBI" id="CHEBI:30616"/>
        <dbReference type="ChEBI" id="CHEBI:35235"/>
        <dbReference type="ChEBI" id="CHEBI:43474"/>
        <dbReference type="ChEBI" id="CHEBI:58173"/>
        <dbReference type="ChEBI" id="CHEBI:456216"/>
        <dbReference type="EC" id="6.3.2.2"/>
    </reaction>
</comment>
<keyword evidence="1 5" id="KW-0436">Ligase</keyword>
<accession>A0ABX1JR64</accession>
<dbReference type="Pfam" id="PF04107">
    <property type="entry name" value="GCS2"/>
    <property type="match status" value="1"/>
</dbReference>
<dbReference type="EC" id="6.3.2.2" evidence="5"/>
<protein>
    <recommendedName>
        <fullName evidence="5">Putative glutamate--cysteine ligase 2</fullName>
        <ecNumber evidence="5">6.3.2.2</ecNumber>
    </recommendedName>
    <alternativeName>
        <fullName evidence="5">Gamma-glutamylcysteine synthetase 2</fullName>
        <shortName evidence="5">GCS 2</shortName>
        <shortName evidence="5">Gamma-GCS 2</shortName>
    </alternativeName>
</protein>
<keyword evidence="7" id="KW-1185">Reference proteome</keyword>
<comment type="function">
    <text evidence="5">ATP-dependent carboxylate-amine ligase which exhibits weak glutamate--cysteine ligase activity.</text>
</comment>
<dbReference type="NCBIfam" id="TIGR02050">
    <property type="entry name" value="gshA_cyan_rel"/>
    <property type="match status" value="1"/>
</dbReference>
<sequence>MKNVPDVAAGPRRLEFRTFGVEEEFLLVDEVTAKPVAVAEMSLAHAAARDGKSGSALTLEVKQEQLEAVSPVCSTLEELAAAVREGRSCADAAARSMGARAVALATSPEKHSTHIVPSPRYLEMAERFGLTLTEQLTCGLHVHVAVVSPDEGVAVLDRIRVWLPLLLALSANSPYWQGRDSAYQSFRYQAWNRWPSAGPCELFGSVAAYRRHVDSLLAAGVLLDEGMVYFDARLSRNHPTVEVRTADVCLEASHTAVIAALGRALVETASRHWRAGLPAPEVSAAQLRLAGWRASKSGVDGELVHPVRQTPCSAAEAIEALLDHVRPALLSTGDEARVGQELAHILAYGTGARRQREVMMRTGSRKAVVLDAIERTHRAGPLSRMRRPGVPVAAALRD</sequence>
<proteinExistence type="inferred from homology"/>
<evidence type="ECO:0000256" key="4">
    <source>
        <dbReference type="ARBA" id="ARBA00048819"/>
    </source>
</evidence>
<reference evidence="6 7" key="1">
    <citation type="submission" date="2020-04" db="EMBL/GenBank/DDBJ databases">
        <authorList>
            <person name="Liu S."/>
        </authorList>
    </citation>
    <scope>NUCLEOTIDE SEQUENCE [LARGE SCALE GENOMIC DNA]</scope>
    <source>
        <strain evidence="6 7">CGMCC 1.15091</strain>
    </source>
</reference>
<evidence type="ECO:0000256" key="3">
    <source>
        <dbReference type="ARBA" id="ARBA00022840"/>
    </source>
</evidence>
<evidence type="ECO:0000313" key="6">
    <source>
        <dbReference type="EMBL" id="NKX50854.1"/>
    </source>
</evidence>
<dbReference type="InterPro" id="IPR014746">
    <property type="entry name" value="Gln_synth/guanido_kin_cat_dom"/>
</dbReference>
<comment type="similarity">
    <text evidence="5">Belongs to the glutamate--cysteine ligase type 2 family. YbdK subfamily.</text>
</comment>
<organism evidence="6 7">
    <name type="scientific">Arthrobacter deserti</name>
    <dbReference type="NCBI Taxonomy" id="1742687"/>
    <lineage>
        <taxon>Bacteria</taxon>
        <taxon>Bacillati</taxon>
        <taxon>Actinomycetota</taxon>
        <taxon>Actinomycetes</taxon>
        <taxon>Micrococcales</taxon>
        <taxon>Micrococcaceae</taxon>
        <taxon>Arthrobacter</taxon>
    </lineage>
</organism>
<evidence type="ECO:0000256" key="1">
    <source>
        <dbReference type="ARBA" id="ARBA00022598"/>
    </source>
</evidence>
<dbReference type="NCBIfam" id="NF010041">
    <property type="entry name" value="PRK13517.1-1"/>
    <property type="match status" value="1"/>
</dbReference>
<keyword evidence="3 5" id="KW-0067">ATP-binding</keyword>
<evidence type="ECO:0000256" key="2">
    <source>
        <dbReference type="ARBA" id="ARBA00022741"/>
    </source>
</evidence>
<dbReference type="GO" id="GO:0016874">
    <property type="term" value="F:ligase activity"/>
    <property type="evidence" value="ECO:0007669"/>
    <property type="project" value="UniProtKB-KW"/>
</dbReference>